<dbReference type="InterPro" id="IPR006528">
    <property type="entry name" value="Phage_head_morphogenesis_dom"/>
</dbReference>
<evidence type="ECO:0000259" key="1">
    <source>
        <dbReference type="Pfam" id="PF04233"/>
    </source>
</evidence>
<gene>
    <name evidence="2" type="ORF">GKE73_16050</name>
</gene>
<proteinExistence type="predicted"/>
<reference evidence="2 3" key="1">
    <citation type="submission" date="2019-11" db="EMBL/GenBank/DDBJ databases">
        <title>Draft genome sequence of Paludibacterium sp. dN18-1.</title>
        <authorList>
            <person name="Im W.-T."/>
        </authorList>
    </citation>
    <scope>NUCLEOTIDE SEQUENCE [LARGE SCALE GENOMIC DNA]</scope>
    <source>
        <strain evidence="3">dN 18-1</strain>
    </source>
</reference>
<dbReference type="Pfam" id="PF04233">
    <property type="entry name" value="Phage_Mu_F"/>
    <property type="match status" value="1"/>
</dbReference>
<evidence type="ECO:0000313" key="2">
    <source>
        <dbReference type="EMBL" id="MTD33958.1"/>
    </source>
</evidence>
<accession>A0A844GFF5</accession>
<name>A0A844GFF5_9NEIS</name>
<dbReference type="AlphaFoldDB" id="A0A844GFF5"/>
<organism evidence="2 3">
    <name type="scientific">Paludibacterium denitrificans</name>
    <dbReference type="NCBI Taxonomy" id="2675226"/>
    <lineage>
        <taxon>Bacteria</taxon>
        <taxon>Pseudomonadati</taxon>
        <taxon>Pseudomonadota</taxon>
        <taxon>Betaproteobacteria</taxon>
        <taxon>Neisseriales</taxon>
        <taxon>Chromobacteriaceae</taxon>
        <taxon>Paludibacterium</taxon>
    </lineage>
</organism>
<dbReference type="Proteomes" id="UP000446658">
    <property type="component" value="Unassembled WGS sequence"/>
</dbReference>
<dbReference type="EMBL" id="WLYX01000001">
    <property type="protein sequence ID" value="MTD33958.1"/>
    <property type="molecule type" value="Genomic_DNA"/>
</dbReference>
<comment type="caution">
    <text evidence="2">The sequence shown here is derived from an EMBL/GenBank/DDBJ whole genome shotgun (WGS) entry which is preliminary data.</text>
</comment>
<keyword evidence="3" id="KW-1185">Reference proteome</keyword>
<protein>
    <recommendedName>
        <fullName evidence="1">Phage head morphogenesis domain-containing protein</fullName>
    </recommendedName>
</protein>
<feature type="domain" description="Phage head morphogenesis" evidence="1">
    <location>
        <begin position="96"/>
        <end position="176"/>
    </location>
</feature>
<evidence type="ECO:0000313" key="3">
    <source>
        <dbReference type="Proteomes" id="UP000446658"/>
    </source>
</evidence>
<sequence length="352" mass="39507">MADDALLGAVFKQPWPVQMDYFRQKLNLPTQTWTDIMKAQHDRSFVVAGAMASDLLEDLRQEVDKAIAGESTLEDFRAGFDDIVARHGWDYKGGRNWRTRVIYQTNLQTSYAAGRYQQLTDPDMLKARPYWRYRHSDSVLHPRPQHLARNGLILRADDPWWQTHYPPNGWGCQCTVYGVSEKELREKYGKNGPDTAPAIQYVEQDTPDGPVSVPDGIDYGWDYAPGQANLGRLLLDKAATTSARIGAAAIQSAVDNIQALDKIVQERWQPLVQQIYPDPAGYRPTKQRIHIGGLSPQLVDKIEQATGESLATAVVSVDDSEVKHALRDTGAKADKRITPGRCHADNYWHVGA</sequence>